<dbReference type="AlphaFoldDB" id="A0AAD9DGV2"/>
<evidence type="ECO:0000313" key="2">
    <source>
        <dbReference type="EMBL" id="KAK1745574.1"/>
    </source>
</evidence>
<sequence length="248" mass="27109">MSDAQSQLAEVDALIAASPEEPSLLQLREDLLQLIALEEQELQHDQQQIGEQHSLDHQHVEDSNEQQSSENYTAQSTFTDNVGTSNSLAEAPDLGSFQPVAKSSHKYASSAIVSQANLKSGDDNEHDEISTAVASSAPAAAAQPTEKKKKKKKKSEESSPSTTFELPNHLIPLDSDTDAQRQKKHRAAKSLKSKFRAKQKEKEQAKRANDWKSFASKTSKKKKKVGGKSIFSTEEGVNAKVGVMRGGR</sequence>
<dbReference type="EMBL" id="JATAAI010000005">
    <property type="protein sequence ID" value="KAK1745574.1"/>
    <property type="molecule type" value="Genomic_DNA"/>
</dbReference>
<protein>
    <submittedName>
        <fullName evidence="2">Uncharacterized protein</fullName>
    </submittedName>
</protein>
<dbReference type="Proteomes" id="UP001224775">
    <property type="component" value="Unassembled WGS sequence"/>
</dbReference>
<evidence type="ECO:0000313" key="3">
    <source>
        <dbReference type="Proteomes" id="UP001224775"/>
    </source>
</evidence>
<organism evidence="2 3">
    <name type="scientific">Skeletonema marinoi</name>
    <dbReference type="NCBI Taxonomy" id="267567"/>
    <lineage>
        <taxon>Eukaryota</taxon>
        <taxon>Sar</taxon>
        <taxon>Stramenopiles</taxon>
        <taxon>Ochrophyta</taxon>
        <taxon>Bacillariophyta</taxon>
        <taxon>Coscinodiscophyceae</taxon>
        <taxon>Thalassiosirophycidae</taxon>
        <taxon>Thalassiosirales</taxon>
        <taxon>Skeletonemataceae</taxon>
        <taxon>Skeletonema</taxon>
        <taxon>Skeletonema marinoi-dohrnii complex</taxon>
    </lineage>
</organism>
<keyword evidence="3" id="KW-1185">Reference proteome</keyword>
<feature type="region of interest" description="Disordered" evidence="1">
    <location>
        <begin position="42"/>
        <end position="94"/>
    </location>
</feature>
<feature type="compositionally biased region" description="Basic residues" evidence="1">
    <location>
        <begin position="182"/>
        <end position="197"/>
    </location>
</feature>
<accession>A0AAD9DGV2</accession>
<reference evidence="2" key="1">
    <citation type="submission" date="2023-06" db="EMBL/GenBank/DDBJ databases">
        <title>Survivors Of The Sea: Transcriptome response of Skeletonema marinoi to long-term dormancy.</title>
        <authorList>
            <person name="Pinder M.I.M."/>
            <person name="Kourtchenko O."/>
            <person name="Robertson E.K."/>
            <person name="Larsson T."/>
            <person name="Maumus F."/>
            <person name="Osuna-Cruz C.M."/>
            <person name="Vancaester E."/>
            <person name="Stenow R."/>
            <person name="Vandepoele K."/>
            <person name="Ploug H."/>
            <person name="Bruchert V."/>
            <person name="Godhe A."/>
            <person name="Topel M."/>
        </authorList>
    </citation>
    <scope>NUCLEOTIDE SEQUENCE</scope>
    <source>
        <strain evidence="2">R05AC</strain>
    </source>
</reference>
<comment type="caution">
    <text evidence="2">The sequence shown here is derived from an EMBL/GenBank/DDBJ whole genome shotgun (WGS) entry which is preliminary data.</text>
</comment>
<evidence type="ECO:0000256" key="1">
    <source>
        <dbReference type="SAM" id="MobiDB-lite"/>
    </source>
</evidence>
<feature type="compositionally biased region" description="Basic and acidic residues" evidence="1">
    <location>
        <begin position="120"/>
        <end position="129"/>
    </location>
</feature>
<feature type="region of interest" description="Disordered" evidence="1">
    <location>
        <begin position="117"/>
        <end position="228"/>
    </location>
</feature>
<proteinExistence type="predicted"/>
<feature type="compositionally biased region" description="Polar residues" evidence="1">
    <location>
        <begin position="65"/>
        <end position="88"/>
    </location>
</feature>
<name>A0AAD9DGV2_9STRA</name>
<feature type="compositionally biased region" description="Basic and acidic residues" evidence="1">
    <location>
        <begin position="53"/>
        <end position="62"/>
    </location>
</feature>
<gene>
    <name evidence="2" type="ORF">QTG54_003498</name>
</gene>
<feature type="compositionally biased region" description="Low complexity" evidence="1">
    <location>
        <begin position="130"/>
        <end position="144"/>
    </location>
</feature>
<feature type="compositionally biased region" description="Basic and acidic residues" evidence="1">
    <location>
        <begin position="198"/>
        <end position="210"/>
    </location>
</feature>